<sequence>MSAPASMERRTCLLTGAGGTLGSAFCVTRAADYDIVAVYRSRHPEAASQLQWYVDPLRPDVLPEASRHRVFVVQADLARAGEVERVVQLALARVGHIDLVVNAAVTYGFGSTLDNAPLLEDALDHLAVNLLLPARLAAAVAREHWRHQPDENRRRNRNVVNMSSVSAIETYPGGQGMYAAAKAGLNALTRHMALDYEAIGVRVNALAPTSFPGLVPTQAIVERIGALDSGELTGTVTVVDTAGDRLV</sequence>
<dbReference type="PANTHER" id="PTHR42760:SF40">
    <property type="entry name" value="3-OXOACYL-[ACYL-CARRIER-PROTEIN] REDUCTASE, CHLOROPLASTIC"/>
    <property type="match status" value="1"/>
</dbReference>
<dbReference type="InterPro" id="IPR036291">
    <property type="entry name" value="NAD(P)-bd_dom_sf"/>
</dbReference>
<dbReference type="AlphaFoldDB" id="A0A934NAX6"/>
<dbReference type="EMBL" id="JAEKNN010000072">
    <property type="protein sequence ID" value="MBJ7610657.1"/>
    <property type="molecule type" value="Genomic_DNA"/>
</dbReference>
<dbReference type="PRINTS" id="PR00080">
    <property type="entry name" value="SDRFAMILY"/>
</dbReference>
<evidence type="ECO:0000313" key="4">
    <source>
        <dbReference type="Proteomes" id="UP000614410"/>
    </source>
</evidence>
<dbReference type="PANTHER" id="PTHR42760">
    <property type="entry name" value="SHORT-CHAIN DEHYDROGENASES/REDUCTASES FAMILY MEMBER"/>
    <property type="match status" value="1"/>
</dbReference>
<comment type="caution">
    <text evidence="3">The sequence shown here is derived from an EMBL/GenBank/DDBJ whole genome shotgun (WGS) entry which is preliminary data.</text>
</comment>
<gene>
    <name evidence="3" type="ORF">JF887_14715</name>
</gene>
<dbReference type="InterPro" id="IPR002347">
    <property type="entry name" value="SDR_fam"/>
</dbReference>
<dbReference type="PROSITE" id="PS00061">
    <property type="entry name" value="ADH_SHORT"/>
    <property type="match status" value="1"/>
</dbReference>
<protein>
    <submittedName>
        <fullName evidence="3">SDR family oxidoreductase</fullName>
    </submittedName>
</protein>
<dbReference type="Gene3D" id="3.40.50.720">
    <property type="entry name" value="NAD(P)-binding Rossmann-like Domain"/>
    <property type="match status" value="1"/>
</dbReference>
<accession>A0A934NAX6</accession>
<evidence type="ECO:0000313" key="3">
    <source>
        <dbReference type="EMBL" id="MBJ7610657.1"/>
    </source>
</evidence>
<comment type="similarity">
    <text evidence="1 2">Belongs to the short-chain dehydrogenases/reductases (SDR) family.</text>
</comment>
<dbReference type="GO" id="GO:0016616">
    <property type="term" value="F:oxidoreductase activity, acting on the CH-OH group of donors, NAD or NADP as acceptor"/>
    <property type="evidence" value="ECO:0007669"/>
    <property type="project" value="TreeGrafter"/>
</dbReference>
<dbReference type="Proteomes" id="UP000614410">
    <property type="component" value="Unassembled WGS sequence"/>
</dbReference>
<dbReference type="GO" id="GO:0030497">
    <property type="term" value="P:fatty acid elongation"/>
    <property type="evidence" value="ECO:0007669"/>
    <property type="project" value="TreeGrafter"/>
</dbReference>
<proteinExistence type="inferred from homology"/>
<evidence type="ECO:0000256" key="2">
    <source>
        <dbReference type="RuleBase" id="RU000363"/>
    </source>
</evidence>
<organism evidence="3 4">
    <name type="scientific">Candidatus Amunia macphersoniae</name>
    <dbReference type="NCBI Taxonomy" id="3127014"/>
    <lineage>
        <taxon>Bacteria</taxon>
        <taxon>Bacillati</taxon>
        <taxon>Candidatus Dormiibacterota</taxon>
        <taxon>Candidatus Dormibacteria</taxon>
        <taxon>Candidatus Aeolococcales</taxon>
        <taxon>Candidatus Aeolococcaceae</taxon>
        <taxon>Candidatus Amunia</taxon>
    </lineage>
</organism>
<reference evidence="3 4" key="1">
    <citation type="submission" date="2020-10" db="EMBL/GenBank/DDBJ databases">
        <title>Ca. Dormibacterota MAGs.</title>
        <authorList>
            <person name="Montgomery K."/>
        </authorList>
    </citation>
    <scope>NUCLEOTIDE SEQUENCE [LARGE SCALE GENOMIC DNA]</scope>
    <source>
        <strain evidence="3">Mitchell_Peninsula_5</strain>
    </source>
</reference>
<name>A0A934NAX6_9BACT</name>
<dbReference type="SUPFAM" id="SSF51735">
    <property type="entry name" value="NAD(P)-binding Rossmann-fold domains"/>
    <property type="match status" value="1"/>
</dbReference>
<evidence type="ECO:0000256" key="1">
    <source>
        <dbReference type="ARBA" id="ARBA00006484"/>
    </source>
</evidence>
<dbReference type="PRINTS" id="PR00081">
    <property type="entry name" value="GDHRDH"/>
</dbReference>
<dbReference type="InterPro" id="IPR020904">
    <property type="entry name" value="Sc_DH/Rdtase_CS"/>
</dbReference>
<dbReference type="Pfam" id="PF00106">
    <property type="entry name" value="adh_short"/>
    <property type="match status" value="1"/>
</dbReference>
<dbReference type="CDD" id="cd05233">
    <property type="entry name" value="SDR_c"/>
    <property type="match status" value="1"/>
</dbReference>